<evidence type="ECO:0000313" key="14">
    <source>
        <dbReference type="Proteomes" id="UP000000323"/>
    </source>
</evidence>
<dbReference type="InterPro" id="IPR011006">
    <property type="entry name" value="CheY-like_superfamily"/>
</dbReference>
<keyword evidence="7" id="KW-0238">DNA-binding</keyword>
<reference evidence="14" key="1">
    <citation type="journal article" date="2010" name="Stand. Genomic Sci.">
        <title>Complete genome sequence of 'Thermobaculum terrenum' type strain (YNP1).</title>
        <authorList>
            <person name="Kiss H."/>
            <person name="Cleland D."/>
            <person name="Lapidus A."/>
            <person name="Lucas S."/>
            <person name="Glavina Del Rio T."/>
            <person name="Nolan M."/>
            <person name="Tice H."/>
            <person name="Han C."/>
            <person name="Goodwin L."/>
            <person name="Pitluck S."/>
            <person name="Liolios K."/>
            <person name="Ivanova N."/>
            <person name="Mavromatis K."/>
            <person name="Ovchinnikova G."/>
            <person name="Pati A."/>
            <person name="Chen A."/>
            <person name="Palaniappan K."/>
            <person name="Land M."/>
            <person name="Hauser L."/>
            <person name="Chang Y."/>
            <person name="Jeffries C."/>
            <person name="Lu M."/>
            <person name="Brettin T."/>
            <person name="Detter J."/>
            <person name="Goker M."/>
            <person name="Tindall B."/>
            <person name="Beck B."/>
            <person name="McDermott T."/>
            <person name="Woyke T."/>
            <person name="Bristow J."/>
            <person name="Eisen J."/>
            <person name="Markowitz V."/>
            <person name="Hugenholtz P."/>
            <person name="Kyrpides N."/>
            <person name="Klenk H."/>
            <person name="Cheng J."/>
        </authorList>
    </citation>
    <scope>NUCLEOTIDE SEQUENCE [LARGE SCALE GENOMIC DNA]</scope>
    <source>
        <strain evidence="14">ATCC BAA-798 / YNP1</strain>
    </source>
</reference>
<keyword evidence="9" id="KW-0804">Transcription</keyword>
<dbReference type="PROSITE" id="PS50045">
    <property type="entry name" value="SIGMA54_INTERACT_4"/>
    <property type="match status" value="1"/>
</dbReference>
<evidence type="ECO:0000256" key="4">
    <source>
        <dbReference type="ARBA" id="ARBA00022741"/>
    </source>
</evidence>
<dbReference type="Gene3D" id="1.10.8.60">
    <property type="match status" value="1"/>
</dbReference>
<feature type="domain" description="Sigma-54 factor interaction" evidence="11">
    <location>
        <begin position="146"/>
        <end position="375"/>
    </location>
</feature>
<dbReference type="Pfam" id="PF00072">
    <property type="entry name" value="Response_reg"/>
    <property type="match status" value="1"/>
</dbReference>
<dbReference type="Pfam" id="PF00158">
    <property type="entry name" value="Sigma54_activat"/>
    <property type="match status" value="1"/>
</dbReference>
<dbReference type="SUPFAM" id="SSF46689">
    <property type="entry name" value="Homeodomain-like"/>
    <property type="match status" value="1"/>
</dbReference>
<gene>
    <name evidence="13" type="ordered locus">Tter_0790</name>
</gene>
<keyword evidence="3 10" id="KW-0597">Phosphoprotein</keyword>
<dbReference type="Proteomes" id="UP000000323">
    <property type="component" value="Chromosome 1"/>
</dbReference>
<dbReference type="SUPFAM" id="SSF52172">
    <property type="entry name" value="CheY-like"/>
    <property type="match status" value="1"/>
</dbReference>
<dbReference type="KEGG" id="ttr:Tter_0790"/>
<proteinExistence type="predicted"/>
<dbReference type="InterPro" id="IPR009057">
    <property type="entry name" value="Homeodomain-like_sf"/>
</dbReference>
<accession>D1CFK1</accession>
<evidence type="ECO:0000259" key="12">
    <source>
        <dbReference type="PROSITE" id="PS50110"/>
    </source>
</evidence>
<organism evidence="13 14">
    <name type="scientific">Thermobaculum terrenum (strain ATCC BAA-798 / CCMEE 7001 / YNP1)</name>
    <dbReference type="NCBI Taxonomy" id="525904"/>
    <lineage>
        <taxon>Bacteria</taxon>
        <taxon>Bacillati</taxon>
        <taxon>Chloroflexota</taxon>
        <taxon>Chloroflexia</taxon>
        <taxon>Candidatus Thermobaculales</taxon>
        <taxon>Candidatus Thermobaculaceae</taxon>
        <taxon>Thermobaculum</taxon>
    </lineage>
</organism>
<evidence type="ECO:0000256" key="9">
    <source>
        <dbReference type="ARBA" id="ARBA00023163"/>
    </source>
</evidence>
<dbReference type="FunFam" id="1.10.8.60:FF:000014">
    <property type="entry name" value="DNA-binding transcriptional regulator NtrC"/>
    <property type="match status" value="1"/>
</dbReference>
<evidence type="ECO:0000259" key="11">
    <source>
        <dbReference type="PROSITE" id="PS50045"/>
    </source>
</evidence>
<dbReference type="PANTHER" id="PTHR32071">
    <property type="entry name" value="TRANSCRIPTIONAL REGULATORY PROTEIN"/>
    <property type="match status" value="1"/>
</dbReference>
<sequence>MAENNRHILVADDDPSIRTILRDLLEDEGYQVSIALDGEQVIDQVQQSSPDLILMDVRMPKIDGIEVLKQLRARGMNVPMIVMTAFGNSSTTIKAMQLGAWDYITKPFDLDDITRTINRFFEQQKLSTKVRGRAEEAVAPDKTSRIIGNSPVMQEVYKTIGLVAASDATVLITGETGTGKELVAETIHYNSTFSQGPLVKVNCAALPETLLESELFGHEKGSFTGADRQRKGRFELAHKGTIFLDEIGEMTLGTQRKLLRVLQEREFERVGGSSTIKVDTRVIAATNKKLEEEVAAGKFREDLFYRLNVIHIHLPPLRERKEDIPLLVDYFLQKHRYHKDGPPASISEEAIKVLMEHDWPGNVRELENTIERAVILAQGGVITTHHLVFSQIRTGRNIDLSEVIDKTRSLDEAMRIIESKIILEALEKAKGDHALAAEILDISESELKRKLRTADKYRREEQLAAQ</sequence>
<keyword evidence="2" id="KW-0963">Cytoplasm</keyword>
<dbReference type="HOGENOM" id="CLU_000445_0_5_0"/>
<evidence type="ECO:0000256" key="3">
    <source>
        <dbReference type="ARBA" id="ARBA00022553"/>
    </source>
</evidence>
<dbReference type="PROSITE" id="PS00676">
    <property type="entry name" value="SIGMA54_INTERACT_2"/>
    <property type="match status" value="1"/>
</dbReference>
<dbReference type="FunFam" id="3.40.50.2300:FF:000018">
    <property type="entry name" value="DNA-binding transcriptional regulator NtrC"/>
    <property type="match status" value="1"/>
</dbReference>
<dbReference type="Gene3D" id="3.40.50.2300">
    <property type="match status" value="1"/>
</dbReference>
<dbReference type="Pfam" id="PF25601">
    <property type="entry name" value="AAA_lid_14"/>
    <property type="match status" value="1"/>
</dbReference>
<dbReference type="SUPFAM" id="SSF52540">
    <property type="entry name" value="P-loop containing nucleoside triphosphate hydrolases"/>
    <property type="match status" value="1"/>
</dbReference>
<dbReference type="CDD" id="cd00009">
    <property type="entry name" value="AAA"/>
    <property type="match status" value="1"/>
</dbReference>
<dbReference type="PROSITE" id="PS00688">
    <property type="entry name" value="SIGMA54_INTERACT_3"/>
    <property type="match status" value="1"/>
</dbReference>
<feature type="domain" description="Response regulatory" evidence="12">
    <location>
        <begin position="7"/>
        <end position="121"/>
    </location>
</feature>
<dbReference type="InterPro" id="IPR025944">
    <property type="entry name" value="Sigma_54_int_dom_CS"/>
</dbReference>
<evidence type="ECO:0000256" key="7">
    <source>
        <dbReference type="ARBA" id="ARBA00023125"/>
    </source>
</evidence>
<evidence type="ECO:0000313" key="13">
    <source>
        <dbReference type="EMBL" id="ACZ41707.1"/>
    </source>
</evidence>
<evidence type="ECO:0000256" key="10">
    <source>
        <dbReference type="PROSITE-ProRule" id="PRU00169"/>
    </source>
</evidence>
<dbReference type="Gene3D" id="3.40.50.300">
    <property type="entry name" value="P-loop containing nucleotide triphosphate hydrolases"/>
    <property type="match status" value="1"/>
</dbReference>
<dbReference type="InterPro" id="IPR058031">
    <property type="entry name" value="AAA_lid_NorR"/>
</dbReference>
<dbReference type="Gene3D" id="1.10.10.60">
    <property type="entry name" value="Homeodomain-like"/>
    <property type="match status" value="1"/>
</dbReference>
<dbReference type="FunFam" id="3.40.50.300:FF:000006">
    <property type="entry name" value="DNA-binding transcriptional regulator NtrC"/>
    <property type="match status" value="1"/>
</dbReference>
<evidence type="ECO:0000256" key="8">
    <source>
        <dbReference type="ARBA" id="ARBA00023159"/>
    </source>
</evidence>
<keyword evidence="8" id="KW-0010">Activator</keyword>
<keyword evidence="4" id="KW-0547">Nucleotide-binding</keyword>
<evidence type="ECO:0000256" key="6">
    <source>
        <dbReference type="ARBA" id="ARBA00023015"/>
    </source>
</evidence>
<dbReference type="InterPro" id="IPR027417">
    <property type="entry name" value="P-loop_NTPase"/>
</dbReference>
<dbReference type="GO" id="GO:0005737">
    <property type="term" value="C:cytoplasm"/>
    <property type="evidence" value="ECO:0007669"/>
    <property type="project" value="UniProtKB-SubCell"/>
</dbReference>
<dbReference type="AlphaFoldDB" id="D1CFK1"/>
<dbReference type="SMART" id="SM00448">
    <property type="entry name" value="REC"/>
    <property type="match status" value="1"/>
</dbReference>
<name>D1CFK1_THET1</name>
<keyword evidence="14" id="KW-1185">Reference proteome</keyword>
<dbReference type="EMBL" id="CP001825">
    <property type="protein sequence ID" value="ACZ41707.1"/>
    <property type="molecule type" value="Genomic_DNA"/>
</dbReference>
<keyword evidence="5" id="KW-0067">ATP-binding</keyword>
<evidence type="ECO:0000256" key="5">
    <source>
        <dbReference type="ARBA" id="ARBA00022840"/>
    </source>
</evidence>
<dbReference type="InterPro" id="IPR001789">
    <property type="entry name" value="Sig_transdc_resp-reg_receiver"/>
</dbReference>
<dbReference type="InterPro" id="IPR025662">
    <property type="entry name" value="Sigma_54_int_dom_ATP-bd_1"/>
</dbReference>
<comment type="subcellular location">
    <subcellularLocation>
        <location evidence="1">Cytoplasm</location>
    </subcellularLocation>
</comment>
<dbReference type="eggNOG" id="COG2204">
    <property type="taxonomic scope" value="Bacteria"/>
</dbReference>
<dbReference type="PROSITE" id="PS00675">
    <property type="entry name" value="SIGMA54_INTERACT_1"/>
    <property type="match status" value="1"/>
</dbReference>
<dbReference type="InterPro" id="IPR003593">
    <property type="entry name" value="AAA+_ATPase"/>
</dbReference>
<feature type="modified residue" description="4-aspartylphosphate" evidence="10">
    <location>
        <position position="56"/>
    </location>
</feature>
<dbReference type="InterPro" id="IPR002197">
    <property type="entry name" value="HTH_Fis"/>
</dbReference>
<dbReference type="STRING" id="525904.Tter_0790"/>
<keyword evidence="6" id="KW-0805">Transcription regulation</keyword>
<evidence type="ECO:0000256" key="1">
    <source>
        <dbReference type="ARBA" id="ARBA00004496"/>
    </source>
</evidence>
<dbReference type="PROSITE" id="PS50110">
    <property type="entry name" value="RESPONSE_REGULATORY"/>
    <property type="match status" value="1"/>
</dbReference>
<dbReference type="InterPro" id="IPR002078">
    <property type="entry name" value="Sigma_54_int"/>
</dbReference>
<dbReference type="InterPro" id="IPR025943">
    <property type="entry name" value="Sigma_54_int_dom_ATP-bd_2"/>
</dbReference>
<dbReference type="SMART" id="SM00382">
    <property type="entry name" value="AAA"/>
    <property type="match status" value="1"/>
</dbReference>
<dbReference type="GO" id="GO:0006355">
    <property type="term" value="P:regulation of DNA-templated transcription"/>
    <property type="evidence" value="ECO:0007669"/>
    <property type="project" value="InterPro"/>
</dbReference>
<dbReference type="GO" id="GO:0043565">
    <property type="term" value="F:sequence-specific DNA binding"/>
    <property type="evidence" value="ECO:0007669"/>
    <property type="project" value="InterPro"/>
</dbReference>
<dbReference type="GO" id="GO:0005524">
    <property type="term" value="F:ATP binding"/>
    <property type="evidence" value="ECO:0007669"/>
    <property type="project" value="UniProtKB-KW"/>
</dbReference>
<dbReference type="Pfam" id="PF02954">
    <property type="entry name" value="HTH_8"/>
    <property type="match status" value="1"/>
</dbReference>
<dbReference type="RefSeq" id="WP_012874742.1">
    <property type="nucleotide sequence ID" value="NC_013525.1"/>
</dbReference>
<protein>
    <submittedName>
        <fullName evidence="13">Two component, sigma54 specific, transcriptional regulator, Fis family</fullName>
    </submittedName>
</protein>
<dbReference type="GO" id="GO:0000160">
    <property type="term" value="P:phosphorelay signal transduction system"/>
    <property type="evidence" value="ECO:0007669"/>
    <property type="project" value="InterPro"/>
</dbReference>
<evidence type="ECO:0000256" key="2">
    <source>
        <dbReference type="ARBA" id="ARBA00022490"/>
    </source>
</evidence>